<proteinExistence type="predicted"/>
<dbReference type="AlphaFoldDB" id="A0A2K5APZ7"/>
<reference evidence="2" key="1">
    <citation type="submission" date="2018-01" db="EMBL/GenBank/DDBJ databases">
        <authorList>
            <person name="Kerou L M."/>
        </authorList>
    </citation>
    <scope>NUCLEOTIDE SEQUENCE [LARGE SCALE GENOMIC DNA]</scope>
    <source>
        <strain evidence="2">SCU2</strain>
    </source>
</reference>
<accession>A0A2K5APZ7</accession>
<protein>
    <submittedName>
        <fullName evidence="1">Uncharacterized protein</fullName>
    </submittedName>
</protein>
<dbReference type="KEGG" id="ncv:NCAV_0530"/>
<dbReference type="Proteomes" id="UP000236248">
    <property type="component" value="Chromosome NCAV"/>
</dbReference>
<gene>
    <name evidence="1" type="ORF">NCAV_0530</name>
</gene>
<dbReference type="GeneID" id="41594622"/>
<sequence length="135" mass="15816">MAMEDNNSPRLHTYGALPFYQIHFVVKGDGKMFEELLLARTRKRVKGVIKKSVEDVWWEGGKIVERLNNDSRLKHLLLSVLKDEDDIFIDPVENAVRIYTRFKMESDITRHLSKEAIEAYNIIAGYVRSIMKEFE</sequence>
<dbReference type="EMBL" id="LT981265">
    <property type="protein sequence ID" value="SPC33723.1"/>
    <property type="molecule type" value="Genomic_DNA"/>
</dbReference>
<evidence type="ECO:0000313" key="1">
    <source>
        <dbReference type="EMBL" id="SPC33723.1"/>
    </source>
</evidence>
<dbReference type="RefSeq" id="WP_103287466.1">
    <property type="nucleotide sequence ID" value="NZ_LT981265.1"/>
</dbReference>
<keyword evidence="2" id="KW-1185">Reference proteome</keyword>
<name>A0A2K5APZ7_9ARCH</name>
<organism evidence="1 2">
    <name type="scientific">Candidatus Nitrosocaldus cavascurensis</name>
    <dbReference type="NCBI Taxonomy" id="2058097"/>
    <lineage>
        <taxon>Archaea</taxon>
        <taxon>Nitrososphaerota</taxon>
        <taxon>Nitrososphaeria</taxon>
        <taxon>Candidatus Nitrosocaldales</taxon>
        <taxon>Candidatus Nitrosocaldaceae</taxon>
        <taxon>Candidatus Nitrosocaldus</taxon>
    </lineage>
</organism>
<evidence type="ECO:0000313" key="2">
    <source>
        <dbReference type="Proteomes" id="UP000236248"/>
    </source>
</evidence>